<feature type="chain" id="PRO_5043886737" description="Ig-like domain-containing protein" evidence="2">
    <location>
        <begin position="17"/>
        <end position="693"/>
    </location>
</feature>
<evidence type="ECO:0000313" key="5">
    <source>
        <dbReference type="Proteomes" id="UP001497497"/>
    </source>
</evidence>
<evidence type="ECO:0000259" key="3">
    <source>
        <dbReference type="PROSITE" id="PS50835"/>
    </source>
</evidence>
<evidence type="ECO:0000313" key="4">
    <source>
        <dbReference type="EMBL" id="CAL1529481.1"/>
    </source>
</evidence>
<dbReference type="InterPro" id="IPR036179">
    <property type="entry name" value="Ig-like_dom_sf"/>
</dbReference>
<dbReference type="AlphaFoldDB" id="A0AAV2HBI3"/>
<keyword evidence="2" id="KW-0732">Signal</keyword>
<dbReference type="EMBL" id="CAXITT010000049">
    <property type="protein sequence ID" value="CAL1529481.1"/>
    <property type="molecule type" value="Genomic_DNA"/>
</dbReference>
<keyword evidence="5" id="KW-1185">Reference proteome</keyword>
<name>A0AAV2HBI3_LYMST</name>
<dbReference type="SUPFAM" id="SSF48726">
    <property type="entry name" value="Immunoglobulin"/>
    <property type="match status" value="1"/>
</dbReference>
<feature type="transmembrane region" description="Helical" evidence="1">
    <location>
        <begin position="650"/>
        <end position="670"/>
    </location>
</feature>
<dbReference type="InterPro" id="IPR013783">
    <property type="entry name" value="Ig-like_fold"/>
</dbReference>
<evidence type="ECO:0000256" key="1">
    <source>
        <dbReference type="SAM" id="Phobius"/>
    </source>
</evidence>
<comment type="caution">
    <text evidence="4">The sequence shown here is derived from an EMBL/GenBank/DDBJ whole genome shotgun (WGS) entry which is preliminary data.</text>
</comment>
<keyword evidence="1" id="KW-0812">Transmembrane</keyword>
<dbReference type="Proteomes" id="UP001497497">
    <property type="component" value="Unassembled WGS sequence"/>
</dbReference>
<accession>A0AAV2HBI3</accession>
<feature type="signal peptide" evidence="2">
    <location>
        <begin position="1"/>
        <end position="16"/>
    </location>
</feature>
<keyword evidence="1" id="KW-1133">Transmembrane helix</keyword>
<evidence type="ECO:0000256" key="2">
    <source>
        <dbReference type="SAM" id="SignalP"/>
    </source>
</evidence>
<keyword evidence="1" id="KW-0472">Membrane</keyword>
<organism evidence="4 5">
    <name type="scientific">Lymnaea stagnalis</name>
    <name type="common">Great pond snail</name>
    <name type="synonym">Helix stagnalis</name>
    <dbReference type="NCBI Taxonomy" id="6523"/>
    <lineage>
        <taxon>Eukaryota</taxon>
        <taxon>Metazoa</taxon>
        <taxon>Spiralia</taxon>
        <taxon>Lophotrochozoa</taxon>
        <taxon>Mollusca</taxon>
        <taxon>Gastropoda</taxon>
        <taxon>Heterobranchia</taxon>
        <taxon>Euthyneura</taxon>
        <taxon>Panpulmonata</taxon>
        <taxon>Hygrophila</taxon>
        <taxon>Lymnaeoidea</taxon>
        <taxon>Lymnaeidae</taxon>
        <taxon>Lymnaea</taxon>
    </lineage>
</organism>
<dbReference type="InterPro" id="IPR007110">
    <property type="entry name" value="Ig-like_dom"/>
</dbReference>
<dbReference type="PROSITE" id="PS50835">
    <property type="entry name" value="IG_LIKE"/>
    <property type="match status" value="1"/>
</dbReference>
<proteinExistence type="predicted"/>
<protein>
    <recommendedName>
        <fullName evidence="3">Ig-like domain-containing protein</fullName>
    </recommendedName>
</protein>
<gene>
    <name evidence="4" type="ORF">GSLYS_00003636001</name>
</gene>
<dbReference type="Gene3D" id="2.60.40.10">
    <property type="entry name" value="Immunoglobulins"/>
    <property type="match status" value="1"/>
</dbReference>
<reference evidence="4 5" key="1">
    <citation type="submission" date="2024-04" db="EMBL/GenBank/DDBJ databases">
        <authorList>
            <consortium name="Genoscope - CEA"/>
            <person name="William W."/>
        </authorList>
    </citation>
    <scope>NUCLEOTIDE SEQUENCE [LARGE SCALE GENOMIC DNA]</scope>
</reference>
<sequence length="693" mass="76215">MLGLILFSVMVSGIEAYPYCKYHRSNTIDIDCDVSKLMSARLEWRAFDSRTNTSLTIYRCTNADDCGIAVPFLNGSVGFDSVSESLMISSSGMEIPEIAQYYNVYSQFQCWGGDNLTLVCDTPDMLAAVINPTCSTPVISDNINVNIVCRAATFFKPNDYNFTILTNKRNRNITTAAIDYSEHYSPMDIQEVRYYDVNFTLETDLSRLRSGYHKFSVAVNHKNFRSSIASTVLNVTSKINVPNCDLPRLSNDSTRLDLRCRTNLVYPQLQCDFNTWTNKMVRNVSGEVNYSTSLALSSTPIGYLSECQMNVNISQIGPGSHEFQVTMSTNSSSNATVTGQVTPPFQLGLPTVRLSDECVHKANSLHGKVWSNFTCLCLLDSPGMPSGSLVWSVNNVVRPEAAVTAFFSDVVNKVKYVCIPETPLQANISGVELIISVPRTPSIVSFTANSSSEDTAINLNDHLSFRCDADGLPSPTILFGKNHGQETTINGSNPLPMQFNSCLNTGQYCCTVENSTSYKVESKCLSVFVRCPQVLENTTHTTIIARQGDKVNLTISVYGYPTPNEFVLSKTAGTGREVISPSRYLVTYTELTSPYGSILLEMSIRQAGDFANYMLSVGNGVGDKQNAYFSVIKERTHNSGSGSKIRDLEMGVSCGALAVIILIVVVIVLVKKGLCKHKEMNKDSELNKLSENS</sequence>
<feature type="domain" description="Ig-like" evidence="3">
    <location>
        <begin position="441"/>
        <end position="526"/>
    </location>
</feature>